<comment type="caution">
    <text evidence="3">The sequence shown here is derived from an EMBL/GenBank/DDBJ whole genome shotgun (WGS) entry which is preliminary data.</text>
</comment>
<accession>A0AAD9ZSE0</accession>
<keyword evidence="2" id="KW-0812">Transmembrane</keyword>
<proteinExistence type="predicted"/>
<keyword evidence="2" id="KW-0472">Membrane</keyword>
<evidence type="ECO:0000256" key="1">
    <source>
        <dbReference type="SAM" id="MobiDB-lite"/>
    </source>
</evidence>
<dbReference type="AlphaFoldDB" id="A0AAD9ZSE0"/>
<keyword evidence="4" id="KW-1185">Reference proteome</keyword>
<name>A0AAD9ZSE0_9ROSI</name>
<dbReference type="Proteomes" id="UP001281410">
    <property type="component" value="Unassembled WGS sequence"/>
</dbReference>
<feature type="compositionally biased region" description="Low complexity" evidence="1">
    <location>
        <begin position="158"/>
        <end position="172"/>
    </location>
</feature>
<gene>
    <name evidence="3" type="ORF">Dsin_029459</name>
</gene>
<feature type="region of interest" description="Disordered" evidence="1">
    <location>
        <begin position="151"/>
        <end position="172"/>
    </location>
</feature>
<dbReference type="EMBL" id="JANJYJ010000009">
    <property type="protein sequence ID" value="KAK3189898.1"/>
    <property type="molecule type" value="Genomic_DNA"/>
</dbReference>
<organism evidence="3 4">
    <name type="scientific">Dipteronia sinensis</name>
    <dbReference type="NCBI Taxonomy" id="43782"/>
    <lineage>
        <taxon>Eukaryota</taxon>
        <taxon>Viridiplantae</taxon>
        <taxon>Streptophyta</taxon>
        <taxon>Embryophyta</taxon>
        <taxon>Tracheophyta</taxon>
        <taxon>Spermatophyta</taxon>
        <taxon>Magnoliopsida</taxon>
        <taxon>eudicotyledons</taxon>
        <taxon>Gunneridae</taxon>
        <taxon>Pentapetalae</taxon>
        <taxon>rosids</taxon>
        <taxon>malvids</taxon>
        <taxon>Sapindales</taxon>
        <taxon>Sapindaceae</taxon>
        <taxon>Hippocastanoideae</taxon>
        <taxon>Acereae</taxon>
        <taxon>Dipteronia</taxon>
    </lineage>
</organism>
<evidence type="ECO:0000313" key="3">
    <source>
        <dbReference type="EMBL" id="KAK3189898.1"/>
    </source>
</evidence>
<feature type="transmembrane region" description="Helical" evidence="2">
    <location>
        <begin position="24"/>
        <end position="46"/>
    </location>
</feature>
<evidence type="ECO:0000256" key="2">
    <source>
        <dbReference type="SAM" id="Phobius"/>
    </source>
</evidence>
<protein>
    <submittedName>
        <fullName evidence="3">Uncharacterized protein</fullName>
    </submittedName>
</protein>
<sequence>MLCFLSRFLCSISGSWFHQPSSGSLFTSSLLGLLCLMVCFVAEMLMRTLKLTPLMMMMIQNRMCLEIFVSLIFEDGFDNSCGCMLTKICTRLLYSENYKASESLVDISTGNSAMSEQKQIGSFNFELGFEYTHVGLVRISMEFSVFSRSLRSGDRNLSDGSESNSPSMGSSNSPYVGIDNEFGDMILQTWRTGLMKLIHFRHGIGFLDPRGWALWKCVVADSFDIHLIYSMVLTCRTEFMASFSRKVEAYFRQQDHIDVFFENIYAGFYDTALGLVQHDPELAVTRYVNDETALHGLARKPSAYASRSRGFLRKVFNFYLVLLN</sequence>
<evidence type="ECO:0000313" key="4">
    <source>
        <dbReference type="Proteomes" id="UP001281410"/>
    </source>
</evidence>
<keyword evidence="2" id="KW-1133">Transmembrane helix</keyword>
<reference evidence="3" key="1">
    <citation type="journal article" date="2023" name="Plant J.">
        <title>Genome sequences and population genomics provide insights into the demographic history, inbreeding, and mutation load of two 'living fossil' tree species of Dipteronia.</title>
        <authorList>
            <person name="Feng Y."/>
            <person name="Comes H.P."/>
            <person name="Chen J."/>
            <person name="Zhu S."/>
            <person name="Lu R."/>
            <person name="Zhang X."/>
            <person name="Li P."/>
            <person name="Qiu J."/>
            <person name="Olsen K.M."/>
            <person name="Qiu Y."/>
        </authorList>
    </citation>
    <scope>NUCLEOTIDE SEQUENCE</scope>
    <source>
        <strain evidence="3">NBL</strain>
    </source>
</reference>